<proteinExistence type="inferred from homology"/>
<evidence type="ECO:0000256" key="1">
    <source>
        <dbReference type="ARBA" id="ARBA00006432"/>
    </source>
</evidence>
<organism evidence="4 5">
    <name type="scientific">Azospirillum picis</name>
    <dbReference type="NCBI Taxonomy" id="488438"/>
    <lineage>
        <taxon>Bacteria</taxon>
        <taxon>Pseudomonadati</taxon>
        <taxon>Pseudomonadota</taxon>
        <taxon>Alphaproteobacteria</taxon>
        <taxon>Rhodospirillales</taxon>
        <taxon>Azospirillaceae</taxon>
        <taxon>Azospirillum</taxon>
    </lineage>
</organism>
<evidence type="ECO:0000313" key="4">
    <source>
        <dbReference type="EMBL" id="MDQ0534903.1"/>
    </source>
</evidence>
<dbReference type="InterPro" id="IPR000873">
    <property type="entry name" value="AMP-dep_synth/lig_dom"/>
</dbReference>
<dbReference type="Proteomes" id="UP001244552">
    <property type="component" value="Unassembled WGS sequence"/>
</dbReference>
<dbReference type="PANTHER" id="PTHR22754:SF32">
    <property type="entry name" value="DISCO-INTERACTING PROTEIN 2"/>
    <property type="match status" value="1"/>
</dbReference>
<keyword evidence="2 4" id="KW-0436">Ligase</keyword>
<name>A0ABU0MNX2_9PROT</name>
<dbReference type="PANTHER" id="PTHR22754">
    <property type="entry name" value="DISCO-INTERACTING PROTEIN 2 DIP2 -RELATED"/>
    <property type="match status" value="1"/>
</dbReference>
<dbReference type="Gene3D" id="3.30.300.30">
    <property type="match status" value="1"/>
</dbReference>
<comment type="similarity">
    <text evidence="1">Belongs to the ATP-dependent AMP-binding enzyme family.</text>
</comment>
<reference evidence="4 5" key="1">
    <citation type="submission" date="2023-07" db="EMBL/GenBank/DDBJ databases">
        <title>Genomic Encyclopedia of Type Strains, Phase IV (KMG-IV): sequencing the most valuable type-strain genomes for metagenomic binning, comparative biology and taxonomic classification.</title>
        <authorList>
            <person name="Goeker M."/>
        </authorList>
    </citation>
    <scope>NUCLEOTIDE SEQUENCE [LARGE SCALE GENOMIC DNA]</scope>
    <source>
        <strain evidence="4 5">DSM 19922</strain>
    </source>
</reference>
<protein>
    <submittedName>
        <fullName evidence="4">Fatty-acyl-CoA synthase</fullName>
        <ecNumber evidence="4">6.2.1.-</ecNumber>
    </submittedName>
</protein>
<comment type="caution">
    <text evidence="4">The sequence shown here is derived from an EMBL/GenBank/DDBJ whole genome shotgun (WGS) entry which is preliminary data.</text>
</comment>
<keyword evidence="5" id="KW-1185">Reference proteome</keyword>
<dbReference type="EMBL" id="JAUSVU010000014">
    <property type="protein sequence ID" value="MDQ0534903.1"/>
    <property type="molecule type" value="Genomic_DNA"/>
</dbReference>
<dbReference type="Pfam" id="PF00501">
    <property type="entry name" value="AMP-binding"/>
    <property type="match status" value="1"/>
</dbReference>
<dbReference type="GO" id="GO:0016874">
    <property type="term" value="F:ligase activity"/>
    <property type="evidence" value="ECO:0007669"/>
    <property type="project" value="UniProtKB-KW"/>
</dbReference>
<dbReference type="InterPro" id="IPR040097">
    <property type="entry name" value="FAAL/FAAC"/>
</dbReference>
<dbReference type="EC" id="6.2.1.-" evidence="4"/>
<evidence type="ECO:0000259" key="3">
    <source>
        <dbReference type="Pfam" id="PF00501"/>
    </source>
</evidence>
<accession>A0ABU0MNX2</accession>
<dbReference type="RefSeq" id="WP_209984769.1">
    <property type="nucleotide sequence ID" value="NZ_JAGINO010000015.1"/>
</dbReference>
<dbReference type="CDD" id="cd05931">
    <property type="entry name" value="FAAL"/>
    <property type="match status" value="1"/>
</dbReference>
<dbReference type="InterPro" id="IPR042099">
    <property type="entry name" value="ANL_N_sf"/>
</dbReference>
<dbReference type="Gene3D" id="3.40.50.12780">
    <property type="entry name" value="N-terminal domain of ligase-like"/>
    <property type="match status" value="1"/>
</dbReference>
<dbReference type="NCBIfam" id="NF006624">
    <property type="entry name" value="PRK09192.1"/>
    <property type="match status" value="1"/>
</dbReference>
<feature type="domain" description="AMP-dependent synthetase/ligase" evidence="3">
    <location>
        <begin position="45"/>
        <end position="422"/>
    </location>
</feature>
<dbReference type="SUPFAM" id="SSF56801">
    <property type="entry name" value="Acetyl-CoA synthetase-like"/>
    <property type="match status" value="1"/>
</dbReference>
<sequence length="570" mass="60983">MPEPTPTICPLPTRAADFATLPEALDYAAGSSRGLNFYSGRGQLEEALSYRDLREQAVSLARRMLGAGFVPGERVAIVAETDGDFVRTFCACSYAGLVPVPMPLPMPFGRGDAYVAHLRGMIETAQASGVLAPPSLSGWINEAAQGLTLRVAGSLSSLEALADHEGPLPAVADDDVAYLQFSSGSTRFPVGVTVTHRNLMANARAISLYGLQITRTDRCVSWLPFYHDMGLVGFLLTPLLSQISVDYLATREFARRPLTWLSLIARNRGTLSYSPSFGFELCARRASTATLPPLDLSSWRAAGIGGDMIRPHVLEEFARTFAPHGFSPRAFVPSYGMAETVLAISFAPLDTGVVVDRVDLDLMEEGIATPAGDGARARDFVRCGPPLPGHEAEIRGADGTALPDRALGRIFLRGPSVMRDYFDRPDETARVLSADGWLDTGDLGFRVDGQLVITGRAKDVIIVNGRNIWPQDLEWSAEQVEGLRSGDAAAFAVDDGGSERIVVLVECRKTDPAERSALAAAVAAALRDGHGADAGIVLVPPRSLPQTSSGKLSRNKARQLYLSGAFGEGQ</sequence>
<dbReference type="InterPro" id="IPR045851">
    <property type="entry name" value="AMP-bd_C_sf"/>
</dbReference>
<evidence type="ECO:0000313" key="5">
    <source>
        <dbReference type="Proteomes" id="UP001244552"/>
    </source>
</evidence>
<gene>
    <name evidence="4" type="ORF">QO018_003780</name>
</gene>
<evidence type="ECO:0000256" key="2">
    <source>
        <dbReference type="ARBA" id="ARBA00022598"/>
    </source>
</evidence>